<name>A0ABQ3GXR4_9NEIS</name>
<keyword evidence="5" id="KW-1185">Reference proteome</keyword>
<dbReference type="SUPFAM" id="SSF55729">
    <property type="entry name" value="Acyl-CoA N-acyltransferases (Nat)"/>
    <property type="match status" value="1"/>
</dbReference>
<dbReference type="CDD" id="cd04301">
    <property type="entry name" value="NAT_SF"/>
    <property type="match status" value="1"/>
</dbReference>
<dbReference type="InterPro" id="IPR050680">
    <property type="entry name" value="YpeA/RimI_acetyltransf"/>
</dbReference>
<evidence type="ECO:0000313" key="5">
    <source>
        <dbReference type="Proteomes" id="UP000604737"/>
    </source>
</evidence>
<dbReference type="Gene3D" id="3.40.630.30">
    <property type="match status" value="1"/>
</dbReference>
<keyword evidence="2" id="KW-0012">Acyltransferase</keyword>
<protein>
    <submittedName>
        <fullName evidence="4">N-acetyltransferase</fullName>
    </submittedName>
</protein>
<dbReference type="PANTHER" id="PTHR43420">
    <property type="entry name" value="ACETYLTRANSFERASE"/>
    <property type="match status" value="1"/>
</dbReference>
<evidence type="ECO:0000256" key="2">
    <source>
        <dbReference type="ARBA" id="ARBA00023315"/>
    </source>
</evidence>
<accession>A0ABQ3GXR4</accession>
<gene>
    <name evidence="4" type="ORF">GCM10007350_00310</name>
</gene>
<dbReference type="RefSeq" id="WP_189458133.1">
    <property type="nucleotide sequence ID" value="NZ_BMYO01000001.1"/>
</dbReference>
<dbReference type="Proteomes" id="UP000604737">
    <property type="component" value="Unassembled WGS sequence"/>
</dbReference>
<dbReference type="PANTHER" id="PTHR43420:SF47">
    <property type="entry name" value="N-ACETYLTRANSFERASE DOMAIN-CONTAINING PROTEIN"/>
    <property type="match status" value="1"/>
</dbReference>
<evidence type="ECO:0000313" key="4">
    <source>
        <dbReference type="EMBL" id="GHD55111.1"/>
    </source>
</evidence>
<evidence type="ECO:0000256" key="1">
    <source>
        <dbReference type="ARBA" id="ARBA00022679"/>
    </source>
</evidence>
<dbReference type="InterPro" id="IPR016181">
    <property type="entry name" value="Acyl_CoA_acyltransferase"/>
</dbReference>
<evidence type="ECO:0000259" key="3">
    <source>
        <dbReference type="PROSITE" id="PS51186"/>
    </source>
</evidence>
<dbReference type="EMBL" id="BMYO01000001">
    <property type="protein sequence ID" value="GHD55111.1"/>
    <property type="molecule type" value="Genomic_DNA"/>
</dbReference>
<feature type="domain" description="N-acetyltransferase" evidence="3">
    <location>
        <begin position="2"/>
        <end position="144"/>
    </location>
</feature>
<comment type="caution">
    <text evidence="4">The sequence shown here is derived from an EMBL/GenBank/DDBJ whole genome shotgun (WGS) entry which is preliminary data.</text>
</comment>
<dbReference type="Pfam" id="PF00583">
    <property type="entry name" value="Acetyltransf_1"/>
    <property type="match status" value="1"/>
</dbReference>
<keyword evidence="1" id="KW-0808">Transferase</keyword>
<proteinExistence type="predicted"/>
<sequence>MVSLHEVTRDNWGACAALSVSAGQKQHFPFSVLEWIAESKFEPSFRLRAIQAGNDPVGFAVLGKDPESGEDWIVMLMIDARHQRRGYGKAAMLRLIDELAAQGGERILIGHRPANSAAAALYASLGFVEVERHDAEVVRALRLR</sequence>
<dbReference type="InterPro" id="IPR000182">
    <property type="entry name" value="GNAT_dom"/>
</dbReference>
<reference evidence="5" key="1">
    <citation type="journal article" date="2019" name="Int. J. Syst. Evol. Microbiol.">
        <title>The Global Catalogue of Microorganisms (GCM) 10K type strain sequencing project: providing services to taxonomists for standard genome sequencing and annotation.</title>
        <authorList>
            <consortium name="The Broad Institute Genomics Platform"/>
            <consortium name="The Broad Institute Genome Sequencing Center for Infectious Disease"/>
            <person name="Wu L."/>
            <person name="Ma J."/>
        </authorList>
    </citation>
    <scope>NUCLEOTIDE SEQUENCE [LARGE SCALE GENOMIC DNA]</scope>
    <source>
        <strain evidence="5">KCTC 23701</strain>
    </source>
</reference>
<organism evidence="4 5">
    <name type="scientific">Jeongeupia chitinilytica</name>
    <dbReference type="NCBI Taxonomy" id="1041641"/>
    <lineage>
        <taxon>Bacteria</taxon>
        <taxon>Pseudomonadati</taxon>
        <taxon>Pseudomonadota</taxon>
        <taxon>Betaproteobacteria</taxon>
        <taxon>Neisseriales</taxon>
        <taxon>Chitinibacteraceae</taxon>
        <taxon>Jeongeupia</taxon>
    </lineage>
</organism>
<dbReference type="PROSITE" id="PS51186">
    <property type="entry name" value="GNAT"/>
    <property type="match status" value="1"/>
</dbReference>